<accession>A0ACC1KV82</accession>
<protein>
    <submittedName>
        <fullName evidence="1">Uncharacterized protein</fullName>
    </submittedName>
</protein>
<sequence>FAIERYGKEIEDPAIREVWERQLREDVMEKVDRIKERKKCSSDMLALAKERELNPGRDDSRRRHSPVLALYLYIGERCLDWVIAWMR</sequence>
<feature type="non-terminal residue" evidence="1">
    <location>
        <position position="87"/>
    </location>
</feature>
<name>A0ACC1KV82_9FUNG</name>
<proteinExistence type="predicted"/>
<evidence type="ECO:0000313" key="2">
    <source>
        <dbReference type="Proteomes" id="UP001140096"/>
    </source>
</evidence>
<keyword evidence="2" id="KW-1185">Reference proteome</keyword>
<feature type="non-terminal residue" evidence="1">
    <location>
        <position position="1"/>
    </location>
</feature>
<gene>
    <name evidence="1" type="ORF">H4S07_006505</name>
</gene>
<organism evidence="1 2">
    <name type="scientific">Coemansia furcata</name>
    <dbReference type="NCBI Taxonomy" id="417177"/>
    <lineage>
        <taxon>Eukaryota</taxon>
        <taxon>Fungi</taxon>
        <taxon>Fungi incertae sedis</taxon>
        <taxon>Zoopagomycota</taxon>
        <taxon>Kickxellomycotina</taxon>
        <taxon>Kickxellomycetes</taxon>
        <taxon>Kickxellales</taxon>
        <taxon>Kickxellaceae</taxon>
        <taxon>Coemansia</taxon>
    </lineage>
</organism>
<evidence type="ECO:0000313" key="1">
    <source>
        <dbReference type="EMBL" id="KAJ2795354.1"/>
    </source>
</evidence>
<dbReference type="Proteomes" id="UP001140096">
    <property type="component" value="Unassembled WGS sequence"/>
</dbReference>
<reference evidence="1" key="1">
    <citation type="submission" date="2022-07" db="EMBL/GenBank/DDBJ databases">
        <title>Phylogenomic reconstructions and comparative analyses of Kickxellomycotina fungi.</title>
        <authorList>
            <person name="Reynolds N.K."/>
            <person name="Stajich J.E."/>
            <person name="Barry K."/>
            <person name="Grigoriev I.V."/>
            <person name="Crous P."/>
            <person name="Smith M.E."/>
        </authorList>
    </citation>
    <scope>NUCLEOTIDE SEQUENCE</scope>
    <source>
        <strain evidence="1">CBS 102833</strain>
    </source>
</reference>
<comment type="caution">
    <text evidence="1">The sequence shown here is derived from an EMBL/GenBank/DDBJ whole genome shotgun (WGS) entry which is preliminary data.</text>
</comment>
<dbReference type="EMBL" id="JANBUP010003915">
    <property type="protein sequence ID" value="KAJ2795354.1"/>
    <property type="molecule type" value="Genomic_DNA"/>
</dbReference>